<accession>A0A8T0J9H8</accession>
<organism evidence="2 3">
    <name type="scientific">Ceratodon purpureus</name>
    <name type="common">Fire moss</name>
    <name type="synonym">Dicranum purpureum</name>
    <dbReference type="NCBI Taxonomy" id="3225"/>
    <lineage>
        <taxon>Eukaryota</taxon>
        <taxon>Viridiplantae</taxon>
        <taxon>Streptophyta</taxon>
        <taxon>Embryophyta</taxon>
        <taxon>Bryophyta</taxon>
        <taxon>Bryophytina</taxon>
        <taxon>Bryopsida</taxon>
        <taxon>Dicranidae</taxon>
        <taxon>Pseudoditrichales</taxon>
        <taxon>Ditrichaceae</taxon>
        <taxon>Ceratodon</taxon>
    </lineage>
</organism>
<feature type="region of interest" description="Disordered" evidence="1">
    <location>
        <begin position="1"/>
        <end position="65"/>
    </location>
</feature>
<dbReference type="EMBL" id="CM026421">
    <property type="protein sequence ID" value="KAG0591401.1"/>
    <property type="molecule type" value="Genomic_DNA"/>
</dbReference>
<dbReference type="Proteomes" id="UP000822688">
    <property type="component" value="Chromosome 1"/>
</dbReference>
<name>A0A8T0J9H8_CERPU</name>
<comment type="caution">
    <text evidence="2">The sequence shown here is derived from an EMBL/GenBank/DDBJ whole genome shotgun (WGS) entry which is preliminary data.</text>
</comment>
<feature type="compositionally biased region" description="Polar residues" evidence="1">
    <location>
        <begin position="36"/>
        <end position="51"/>
    </location>
</feature>
<keyword evidence="3" id="KW-1185">Reference proteome</keyword>
<protein>
    <submittedName>
        <fullName evidence="2">Uncharacterized protein</fullName>
    </submittedName>
</protein>
<proteinExistence type="predicted"/>
<gene>
    <name evidence="2" type="ORF">KC19_1G172900</name>
</gene>
<feature type="compositionally biased region" description="Polar residues" evidence="1">
    <location>
        <begin position="108"/>
        <end position="118"/>
    </location>
</feature>
<feature type="region of interest" description="Disordered" evidence="1">
    <location>
        <begin position="82"/>
        <end position="118"/>
    </location>
</feature>
<reference evidence="2" key="1">
    <citation type="submission" date="2020-06" db="EMBL/GenBank/DDBJ databases">
        <title>WGS assembly of Ceratodon purpureus strain R40.</title>
        <authorList>
            <person name="Carey S.B."/>
            <person name="Jenkins J."/>
            <person name="Shu S."/>
            <person name="Lovell J.T."/>
            <person name="Sreedasyam A."/>
            <person name="Maumus F."/>
            <person name="Tiley G.P."/>
            <person name="Fernandez-Pozo N."/>
            <person name="Barry K."/>
            <person name="Chen C."/>
            <person name="Wang M."/>
            <person name="Lipzen A."/>
            <person name="Daum C."/>
            <person name="Saski C.A."/>
            <person name="Payton A.C."/>
            <person name="Mcbreen J.C."/>
            <person name="Conrad R.E."/>
            <person name="Kollar L.M."/>
            <person name="Olsson S."/>
            <person name="Huttunen S."/>
            <person name="Landis J.B."/>
            <person name="Wickett N.J."/>
            <person name="Johnson M.G."/>
            <person name="Rensing S.A."/>
            <person name="Grimwood J."/>
            <person name="Schmutz J."/>
            <person name="Mcdaniel S.F."/>
        </authorList>
    </citation>
    <scope>NUCLEOTIDE SEQUENCE</scope>
    <source>
        <strain evidence="2">R40</strain>
    </source>
</reference>
<evidence type="ECO:0000256" key="1">
    <source>
        <dbReference type="SAM" id="MobiDB-lite"/>
    </source>
</evidence>
<dbReference type="AlphaFoldDB" id="A0A8T0J9H8"/>
<sequence length="118" mass="13740">MQDTTHSLRFRKKPLLQTKSHSSHSIPEFRYISDSILANSTTSQRGRSQTYPVPHHSPHTSLQQLPFITQPLPLRDLKVETNPMHHQKHYETNYHNSEPCPKPFPSTHRASNQPNPDW</sequence>
<evidence type="ECO:0000313" key="2">
    <source>
        <dbReference type="EMBL" id="KAG0591401.1"/>
    </source>
</evidence>
<evidence type="ECO:0000313" key="3">
    <source>
        <dbReference type="Proteomes" id="UP000822688"/>
    </source>
</evidence>